<accession>U2QCQ3</accession>
<dbReference type="InterPro" id="IPR001412">
    <property type="entry name" value="aa-tRNA-synth_I_CS"/>
</dbReference>
<evidence type="ECO:0000256" key="8">
    <source>
        <dbReference type="ARBA" id="ARBA00023054"/>
    </source>
</evidence>
<evidence type="ECO:0000256" key="2">
    <source>
        <dbReference type="ARBA" id="ARBA00011245"/>
    </source>
</evidence>
<keyword evidence="4 12" id="KW-0436">Ligase</keyword>
<comment type="caution">
    <text evidence="16">The sequence shown here is derived from an EMBL/GenBank/DDBJ whole genome shotgun (WGS) entry which is preliminary data.</text>
</comment>
<evidence type="ECO:0000256" key="7">
    <source>
        <dbReference type="ARBA" id="ARBA00022917"/>
    </source>
</evidence>
<dbReference type="HOGENOM" id="CLU_001493_0_2_0"/>
<evidence type="ECO:0000256" key="10">
    <source>
        <dbReference type="ARBA" id="ARBA00047552"/>
    </source>
</evidence>
<dbReference type="FunFam" id="1.10.730.10:FF:000014">
    <property type="entry name" value="Valine--tRNA ligase"/>
    <property type="match status" value="1"/>
</dbReference>
<keyword evidence="8 12" id="KW-0175">Coiled coil</keyword>
<dbReference type="Pfam" id="PF10458">
    <property type="entry name" value="Val_tRNA-synt_C"/>
    <property type="match status" value="1"/>
</dbReference>
<comment type="catalytic activity">
    <reaction evidence="10 12">
        <text>tRNA(Val) + L-valine + ATP = L-valyl-tRNA(Val) + AMP + diphosphate</text>
        <dbReference type="Rhea" id="RHEA:10704"/>
        <dbReference type="Rhea" id="RHEA-COMP:9672"/>
        <dbReference type="Rhea" id="RHEA-COMP:9708"/>
        <dbReference type="ChEBI" id="CHEBI:30616"/>
        <dbReference type="ChEBI" id="CHEBI:33019"/>
        <dbReference type="ChEBI" id="CHEBI:57762"/>
        <dbReference type="ChEBI" id="CHEBI:78442"/>
        <dbReference type="ChEBI" id="CHEBI:78537"/>
        <dbReference type="ChEBI" id="CHEBI:456215"/>
        <dbReference type="EC" id="6.1.1.9"/>
    </reaction>
</comment>
<dbReference type="FunFam" id="3.40.50.620:FF:000032">
    <property type="entry name" value="Valine--tRNA ligase"/>
    <property type="match status" value="1"/>
</dbReference>
<dbReference type="FunFam" id="3.40.50.620:FF:000078">
    <property type="entry name" value="Valine--tRNA ligase, mitochondrial"/>
    <property type="match status" value="1"/>
</dbReference>
<dbReference type="InterPro" id="IPR019499">
    <property type="entry name" value="Val-tRNA_synth_tRNA-bd"/>
</dbReference>
<dbReference type="EC" id="6.1.1.9" evidence="12"/>
<dbReference type="eggNOG" id="COG0525">
    <property type="taxonomic scope" value="Bacteria"/>
</dbReference>
<dbReference type="GO" id="GO:0005829">
    <property type="term" value="C:cytosol"/>
    <property type="evidence" value="ECO:0007669"/>
    <property type="project" value="TreeGrafter"/>
</dbReference>
<dbReference type="Gene3D" id="1.10.730.10">
    <property type="entry name" value="Isoleucyl-tRNA Synthetase, Domain 1"/>
    <property type="match status" value="1"/>
</dbReference>
<dbReference type="SUPFAM" id="SSF52374">
    <property type="entry name" value="Nucleotidylyl transferase"/>
    <property type="match status" value="1"/>
</dbReference>
<dbReference type="GO" id="GO:0006438">
    <property type="term" value="P:valyl-tRNA aminoacylation"/>
    <property type="evidence" value="ECO:0007669"/>
    <property type="project" value="UniProtKB-UniRule"/>
</dbReference>
<dbReference type="GO" id="GO:0004832">
    <property type="term" value="F:valine-tRNA ligase activity"/>
    <property type="evidence" value="ECO:0007669"/>
    <property type="project" value="UniProtKB-UniRule"/>
</dbReference>
<keyword evidence="3 12" id="KW-0963">Cytoplasm</keyword>
<dbReference type="InterPro" id="IPR009008">
    <property type="entry name" value="Val/Leu/Ile-tRNA-synth_edit"/>
</dbReference>
<evidence type="ECO:0000256" key="4">
    <source>
        <dbReference type="ARBA" id="ARBA00022598"/>
    </source>
</evidence>
<evidence type="ECO:0000259" key="14">
    <source>
        <dbReference type="Pfam" id="PF08264"/>
    </source>
</evidence>
<dbReference type="CDD" id="cd00817">
    <property type="entry name" value="ValRS_core"/>
    <property type="match status" value="1"/>
</dbReference>
<comment type="subunit">
    <text evidence="2 12">Monomer.</text>
</comment>
<dbReference type="RefSeq" id="WP_021745421.1">
    <property type="nucleotide sequence ID" value="NZ_KI271365.1"/>
</dbReference>
<gene>
    <name evidence="12" type="primary">valS</name>
    <name evidence="16" type="ORF">HMPREF9015_00096</name>
</gene>
<proteinExistence type="inferred from homology"/>
<dbReference type="PRINTS" id="PR00986">
    <property type="entry name" value="TRNASYNTHVAL"/>
</dbReference>
<feature type="domain" description="Valyl-tRNA synthetase tRNA-binding arm" evidence="15">
    <location>
        <begin position="818"/>
        <end position="877"/>
    </location>
</feature>
<sequence>MSNELSKTYSPTEIEDKWYKIWEEKGYFNAQHNSEKPGYSIAIPPPNVTGILHMGHMLNNAIQDAIIRYKRMSGFETLWIPGMDHAGIATQNKVERMLKEEGTSKEEIGYDEFLRRTWEWKEKHGGLITKQLRKLGVSLDWDRERFTMDEGLSRAVKEVFIKLYNDGLIYRGEYIVNWCPHDKTALADDEVNHIDKKGKIWEIKYRIKDTDDYVIIATTRPETMLGDTGVAVNPNDERYKHLIGKKVILPLMNREIPVVADEYVDMEFGTGVVKMTPSHDPNDFEVAKRTGLEFINIFTEDAHVNSNGGKYEGLERFAARKAILADLEAEGLLVGTKEHNHAVGHCYRCDSIIEPRVSTQWFVKMEPLAKRALEVVKNGQIQITPKRWEKVYYNWLENIRDWTISRQIWWGHRIPAYYAEDGTVFVARNMEEAKAQAKEKFGKEVSLREETDVLDTWFSSALWPFSTLGWPDKTPDLEKFFPTNALVTGADILFFWVARMVMMSLYINDEIPFSYVYLHGIIRDELGRKMSKSLGNSPDPLDLIAKYGADAIRFSFLYNTSQGQDIHFSEKLLEMGSTFANKVWNASRFVLSNLEDFDKNAVIDEKEFKLEDRWILSKLQTASRQINEYMDKYELDSAAKVAYEFFRGNFCDWYVEIAKTRVYGQEGSDKTVAQYVLKTVLDKGLRMLHPFMPFITEEIWQKLGLDEETIMLSEFPTENKKYVDLAAEKEFDYLKEIVNAIRNIRGEANVSPAKKIEVIFKIVNDGEKEILEHNAKILDKLANVEKYEFNTEIPALVGFKLVETTEIYVPLADLIDKEKEIAKLEKDIQKTQKELDRVLGKLSNEKFLSKAPKEVINKENGIKEELENKIAKFRESIKLYQG</sequence>
<protein>
    <recommendedName>
        <fullName evidence="12">Valine--tRNA ligase</fullName>
        <ecNumber evidence="12">6.1.1.9</ecNumber>
    </recommendedName>
    <alternativeName>
        <fullName evidence="12">Valyl-tRNA synthetase</fullName>
        <shortName evidence="12">ValRS</shortName>
    </alternativeName>
</protein>
<dbReference type="NCBIfam" id="TIGR00422">
    <property type="entry name" value="valS"/>
    <property type="match status" value="1"/>
</dbReference>
<dbReference type="GO" id="GO:0005524">
    <property type="term" value="F:ATP binding"/>
    <property type="evidence" value="ECO:0007669"/>
    <property type="project" value="UniProtKB-UniRule"/>
</dbReference>
<comment type="function">
    <text evidence="12">Catalyzes the attachment of valine to tRNA(Val). As ValRS can inadvertently accommodate and process structurally similar amino acids such as threonine, to avoid such errors, it has a 'posttransfer' editing activity that hydrolyzes mischarged Thr-tRNA(Val) in a tRNA-dependent manner.</text>
</comment>
<evidence type="ECO:0000313" key="16">
    <source>
        <dbReference type="EMBL" id="ERK54206.1"/>
    </source>
</evidence>
<dbReference type="HAMAP" id="MF_02004">
    <property type="entry name" value="Val_tRNA_synth_type1"/>
    <property type="match status" value="1"/>
</dbReference>
<evidence type="ECO:0000259" key="13">
    <source>
        <dbReference type="Pfam" id="PF00133"/>
    </source>
</evidence>
<keyword evidence="7 12" id="KW-0648">Protein biosynthesis</keyword>
<dbReference type="AlphaFoldDB" id="U2QCQ3"/>
<evidence type="ECO:0000256" key="3">
    <source>
        <dbReference type="ARBA" id="ARBA00022490"/>
    </source>
</evidence>
<dbReference type="NCBIfam" id="NF004349">
    <property type="entry name" value="PRK05729.1"/>
    <property type="match status" value="1"/>
</dbReference>
<dbReference type="PANTHER" id="PTHR11946:SF93">
    <property type="entry name" value="VALINE--TRNA LIGASE, CHLOROPLASTIC_MITOCHONDRIAL 2"/>
    <property type="match status" value="1"/>
</dbReference>
<evidence type="ECO:0000256" key="6">
    <source>
        <dbReference type="ARBA" id="ARBA00022840"/>
    </source>
</evidence>
<evidence type="ECO:0000256" key="12">
    <source>
        <dbReference type="HAMAP-Rule" id="MF_02004"/>
    </source>
</evidence>
<feature type="domain" description="Methionyl/Valyl/Leucyl/Isoleucyl-tRNA synthetase anticodon-binding" evidence="14">
    <location>
        <begin position="612"/>
        <end position="759"/>
    </location>
</feature>
<dbReference type="Gene3D" id="1.10.287.380">
    <property type="entry name" value="Valyl-tRNA synthetase, C-terminal domain"/>
    <property type="match status" value="1"/>
</dbReference>
<dbReference type="Proteomes" id="UP000016626">
    <property type="component" value="Unassembled WGS sequence"/>
</dbReference>
<feature type="short sequence motif" description="'KMSKS' region" evidence="12">
    <location>
        <begin position="529"/>
        <end position="533"/>
    </location>
</feature>
<dbReference type="InterPro" id="IPR014729">
    <property type="entry name" value="Rossmann-like_a/b/a_fold"/>
</dbReference>
<dbReference type="GO" id="GO:0002161">
    <property type="term" value="F:aminoacyl-tRNA deacylase activity"/>
    <property type="evidence" value="ECO:0007669"/>
    <property type="project" value="InterPro"/>
</dbReference>
<reference evidence="16 17" key="1">
    <citation type="submission" date="2013-06" db="EMBL/GenBank/DDBJ databases">
        <authorList>
            <person name="Weinstock G."/>
            <person name="Sodergren E."/>
            <person name="Lobos E.A."/>
            <person name="Fulton L."/>
            <person name="Fulton R."/>
            <person name="Courtney L."/>
            <person name="Fronick C."/>
            <person name="O'Laughlin M."/>
            <person name="Godfrey J."/>
            <person name="Wilson R.M."/>
            <person name="Miner T."/>
            <person name="Farmer C."/>
            <person name="Delehaunty K."/>
            <person name="Cordes M."/>
            <person name="Minx P."/>
            <person name="Tomlinson C."/>
            <person name="Chen J."/>
            <person name="Wollam A."/>
            <person name="Pepin K.H."/>
            <person name="Bhonagiri V."/>
            <person name="Zhang X."/>
            <person name="Warren W."/>
            <person name="Mitreva M."/>
            <person name="Mardis E.R."/>
            <person name="Wilson R.K."/>
        </authorList>
    </citation>
    <scope>NUCLEOTIDE SEQUENCE [LARGE SCALE GENOMIC DNA]</scope>
    <source>
        <strain evidence="16 17">F0279</strain>
    </source>
</reference>
<evidence type="ECO:0000256" key="9">
    <source>
        <dbReference type="ARBA" id="ARBA00023146"/>
    </source>
</evidence>
<dbReference type="FunFam" id="1.10.287.380:FF:000001">
    <property type="entry name" value="Valine--tRNA ligase"/>
    <property type="match status" value="1"/>
</dbReference>
<dbReference type="Pfam" id="PF08264">
    <property type="entry name" value="Anticodon_1"/>
    <property type="match status" value="1"/>
</dbReference>
<comment type="domain">
    <text evidence="12">ValRS has two distinct active sites: one for aminoacylation and one for editing. The misactivated threonine is translocated from the active site to the editing site.</text>
</comment>
<dbReference type="PROSITE" id="PS00178">
    <property type="entry name" value="AA_TRNA_LIGASE_I"/>
    <property type="match status" value="1"/>
</dbReference>
<dbReference type="SUPFAM" id="SSF50677">
    <property type="entry name" value="ValRS/IleRS/LeuRS editing domain"/>
    <property type="match status" value="1"/>
</dbReference>
<dbReference type="Gene3D" id="3.40.50.620">
    <property type="entry name" value="HUPs"/>
    <property type="match status" value="2"/>
</dbReference>
<dbReference type="CDD" id="cd07962">
    <property type="entry name" value="Anticodon_Ia_Val"/>
    <property type="match status" value="1"/>
</dbReference>
<keyword evidence="6 12" id="KW-0067">ATP-binding</keyword>
<keyword evidence="5 12" id="KW-0547">Nucleotide-binding</keyword>
<dbReference type="EMBL" id="AWVM01000009">
    <property type="protein sequence ID" value="ERK54206.1"/>
    <property type="molecule type" value="Genomic_DNA"/>
</dbReference>
<evidence type="ECO:0000256" key="5">
    <source>
        <dbReference type="ARBA" id="ARBA00022741"/>
    </source>
</evidence>
<dbReference type="InterPro" id="IPR037118">
    <property type="entry name" value="Val-tRNA_synth_C_sf"/>
</dbReference>
<dbReference type="InterPro" id="IPR010978">
    <property type="entry name" value="tRNA-bd_arm"/>
</dbReference>
<dbReference type="InterPro" id="IPR009080">
    <property type="entry name" value="tRNAsynth_Ia_anticodon-bd"/>
</dbReference>
<dbReference type="PANTHER" id="PTHR11946">
    <property type="entry name" value="VALYL-TRNA SYNTHETASES"/>
    <property type="match status" value="1"/>
</dbReference>
<dbReference type="InterPro" id="IPR002303">
    <property type="entry name" value="Valyl-tRNA_ligase"/>
</dbReference>
<dbReference type="PATRIC" id="fig|888055.3.peg.92"/>
<dbReference type="InterPro" id="IPR033705">
    <property type="entry name" value="Anticodon_Ia_Val"/>
</dbReference>
<evidence type="ECO:0000259" key="15">
    <source>
        <dbReference type="Pfam" id="PF10458"/>
    </source>
</evidence>
<dbReference type="Gene3D" id="3.90.740.10">
    <property type="entry name" value="Valyl/Leucyl/Isoleucyl-tRNA synthetase, editing domain"/>
    <property type="match status" value="1"/>
</dbReference>
<dbReference type="InterPro" id="IPR002300">
    <property type="entry name" value="aa-tRNA-synth_Ia"/>
</dbReference>
<comment type="similarity">
    <text evidence="11 12">Belongs to the class-I aminoacyl-tRNA synthetase family. ValS type 1 subfamily.</text>
</comment>
<comment type="domain">
    <text evidence="12">The C-terminal coiled-coil domain is crucial for aminoacylation activity.</text>
</comment>
<name>U2QCQ3_LEPWF</name>
<feature type="domain" description="Aminoacyl-tRNA synthetase class Ia" evidence="13">
    <location>
        <begin position="17"/>
        <end position="569"/>
    </location>
</feature>
<organism evidence="16 17">
    <name type="scientific">Leptotrichia wadei (strain F0279)</name>
    <dbReference type="NCBI Taxonomy" id="888055"/>
    <lineage>
        <taxon>Bacteria</taxon>
        <taxon>Fusobacteriati</taxon>
        <taxon>Fusobacteriota</taxon>
        <taxon>Fusobacteriia</taxon>
        <taxon>Fusobacteriales</taxon>
        <taxon>Leptotrichiaceae</taxon>
        <taxon>Leptotrichia</taxon>
    </lineage>
</organism>
<dbReference type="FunFam" id="3.90.740.10:FF:000005">
    <property type="entry name" value="Valine--tRNA ligase, mitochondrial"/>
    <property type="match status" value="1"/>
</dbReference>
<feature type="short sequence motif" description="'HIGH' region" evidence="12">
    <location>
        <begin position="46"/>
        <end position="56"/>
    </location>
</feature>
<comment type="subcellular location">
    <subcellularLocation>
        <location evidence="1 12">Cytoplasm</location>
    </subcellularLocation>
</comment>
<dbReference type="Pfam" id="PF00133">
    <property type="entry name" value="tRNA-synt_1"/>
    <property type="match status" value="1"/>
</dbReference>
<evidence type="ECO:0000313" key="17">
    <source>
        <dbReference type="Proteomes" id="UP000016626"/>
    </source>
</evidence>
<keyword evidence="9 12" id="KW-0030">Aminoacyl-tRNA synthetase</keyword>
<feature type="binding site" evidence="12">
    <location>
        <position position="532"/>
    </location>
    <ligand>
        <name>ATP</name>
        <dbReference type="ChEBI" id="CHEBI:30616"/>
    </ligand>
</feature>
<feature type="coiled-coil region" evidence="12">
    <location>
        <begin position="814"/>
        <end position="876"/>
    </location>
</feature>
<dbReference type="InterPro" id="IPR013155">
    <property type="entry name" value="M/V/L/I-tRNA-synth_anticd-bd"/>
</dbReference>
<evidence type="ECO:0000256" key="1">
    <source>
        <dbReference type="ARBA" id="ARBA00004496"/>
    </source>
</evidence>
<evidence type="ECO:0000256" key="11">
    <source>
        <dbReference type="ARBA" id="ARBA00060830"/>
    </source>
</evidence>
<dbReference type="SUPFAM" id="SSF47323">
    <property type="entry name" value="Anticodon-binding domain of a subclass of class I aminoacyl-tRNA synthetases"/>
    <property type="match status" value="1"/>
</dbReference>
<dbReference type="SUPFAM" id="SSF46589">
    <property type="entry name" value="tRNA-binding arm"/>
    <property type="match status" value="1"/>
</dbReference>